<organism evidence="5 6">
    <name type="scientific">Shewanella intestini</name>
    <dbReference type="NCBI Taxonomy" id="2017544"/>
    <lineage>
        <taxon>Bacteria</taxon>
        <taxon>Pseudomonadati</taxon>
        <taxon>Pseudomonadota</taxon>
        <taxon>Gammaproteobacteria</taxon>
        <taxon>Alteromonadales</taxon>
        <taxon>Shewanellaceae</taxon>
        <taxon>Shewanella</taxon>
    </lineage>
</organism>
<proteinExistence type="inferred from homology"/>
<evidence type="ECO:0000256" key="3">
    <source>
        <dbReference type="ARBA" id="ARBA00023125"/>
    </source>
</evidence>
<dbReference type="InterPro" id="IPR000055">
    <property type="entry name" value="Restrct_endonuc_typeI_TRD"/>
</dbReference>
<evidence type="ECO:0000256" key="1">
    <source>
        <dbReference type="ARBA" id="ARBA00010923"/>
    </source>
</evidence>
<dbReference type="SUPFAM" id="SSF116734">
    <property type="entry name" value="DNA methylase specificity domain"/>
    <property type="match status" value="2"/>
</dbReference>
<comment type="similarity">
    <text evidence="1">Belongs to the type-I restriction system S methylase family.</text>
</comment>
<keyword evidence="3" id="KW-0238">DNA-binding</keyword>
<dbReference type="RefSeq" id="WP_153662867.1">
    <property type="nucleotide sequence ID" value="NZ_JAAIKR010000008.1"/>
</dbReference>
<sequence>MSVDTERELFHLNFIKPGEIQDFLSAQTYRPAITRAYDVIHELNNIPLQQLSTVPIRQGGTPHFSENGFPCIKSKQTRGILLSEKGHETVDPTHSKNKAIVHLEREDIVITRQGAGTIGRASIYLSNERSYITDSLFKISPNHAICDACYLVSFLRTNVGQRLIEKGVYGSTGQLNLSSSHIKMLPVFNVSMIAQKYVGNKIRQAEKMRAWSKILATKLDSFFLDYDLDDTGPIQLVSKASPQLLTHILTATTYKYEYVKNQENVRSQSSTKGIYDYLKSIANGYDEREDVEDGLPYVKVAHVRPGLIELNECSNVSYSSMNEASPKQVPKLGDLLLTRKGSFGIAAVVMEDENFLCSSEVFCCKPKNAALMPVLAWFLNSKAGQLQFKQFSTGTTMPGINQENLANIVIPDFTYWDVSKFNDIYKNFYLADRLSKALTTAAKIYVEEIIDGHLSEAEIVSAQQALDAGDDSLDRALLERMTAEGIDSEGEPLFDDIDQLYDLLDQAKQALDADDTMAEA</sequence>
<reference evidence="5 6" key="1">
    <citation type="submission" date="2020-02" db="EMBL/GenBank/DDBJ databases">
        <title>Shewanella WXL01 sp. nov., a marine bacterium isolated from green algae in Luhuitou Fringing Reef (Northern South China Sea).</title>
        <authorList>
            <person name="Wang X."/>
        </authorList>
    </citation>
    <scope>NUCLEOTIDE SEQUENCE [LARGE SCALE GENOMIC DNA]</scope>
    <source>
        <strain evidence="5 6">MCCC 1A01895</strain>
    </source>
</reference>
<evidence type="ECO:0000313" key="5">
    <source>
        <dbReference type="EMBL" id="MBR9728283.1"/>
    </source>
</evidence>
<feature type="domain" description="Type I restriction modification DNA specificity" evidence="4">
    <location>
        <begin position="296"/>
        <end position="411"/>
    </location>
</feature>
<name>A0ABS5I387_9GAMM</name>
<gene>
    <name evidence="5" type="ORF">G3R48_09890</name>
</gene>
<dbReference type="InterPro" id="IPR044946">
    <property type="entry name" value="Restrct_endonuc_typeI_TRD_sf"/>
</dbReference>
<evidence type="ECO:0000259" key="4">
    <source>
        <dbReference type="Pfam" id="PF01420"/>
    </source>
</evidence>
<dbReference type="Gene3D" id="3.90.220.20">
    <property type="entry name" value="DNA methylase specificity domains"/>
    <property type="match status" value="2"/>
</dbReference>
<keyword evidence="2" id="KW-0680">Restriction system</keyword>
<protein>
    <recommendedName>
        <fullName evidence="4">Type I restriction modification DNA specificity domain-containing protein</fullName>
    </recommendedName>
</protein>
<dbReference type="InterPro" id="IPR052021">
    <property type="entry name" value="Type-I_RS_S_subunit"/>
</dbReference>
<dbReference type="PANTHER" id="PTHR30408:SF12">
    <property type="entry name" value="TYPE I RESTRICTION ENZYME MJAVIII SPECIFICITY SUBUNIT"/>
    <property type="match status" value="1"/>
</dbReference>
<evidence type="ECO:0000256" key="2">
    <source>
        <dbReference type="ARBA" id="ARBA00022747"/>
    </source>
</evidence>
<dbReference type="Proteomes" id="UP000811844">
    <property type="component" value="Unassembled WGS sequence"/>
</dbReference>
<evidence type="ECO:0000313" key="6">
    <source>
        <dbReference type="Proteomes" id="UP000811844"/>
    </source>
</evidence>
<accession>A0ABS5I387</accession>
<dbReference type="Pfam" id="PF01420">
    <property type="entry name" value="Methylase_S"/>
    <property type="match status" value="1"/>
</dbReference>
<dbReference type="EMBL" id="JAAIKR010000008">
    <property type="protein sequence ID" value="MBR9728283.1"/>
    <property type="molecule type" value="Genomic_DNA"/>
</dbReference>
<dbReference type="PANTHER" id="PTHR30408">
    <property type="entry name" value="TYPE-1 RESTRICTION ENZYME ECOKI SPECIFICITY PROTEIN"/>
    <property type="match status" value="1"/>
</dbReference>
<keyword evidence="6" id="KW-1185">Reference proteome</keyword>
<comment type="caution">
    <text evidence="5">The sequence shown here is derived from an EMBL/GenBank/DDBJ whole genome shotgun (WGS) entry which is preliminary data.</text>
</comment>